<dbReference type="CDD" id="cd04488">
    <property type="entry name" value="RecG_wedge_OBF"/>
    <property type="match status" value="1"/>
</dbReference>
<evidence type="ECO:0000256" key="15">
    <source>
        <dbReference type="RuleBase" id="RU363016"/>
    </source>
</evidence>
<keyword evidence="8" id="KW-0238">DNA-binding</keyword>
<dbReference type="PANTHER" id="PTHR47964">
    <property type="entry name" value="ATP-DEPENDENT DNA HELICASE HOMOLOG RECG, CHLOROPLASTIC"/>
    <property type="match status" value="1"/>
</dbReference>
<dbReference type="Pfam" id="PF17191">
    <property type="entry name" value="RecG_wedge"/>
    <property type="match status" value="1"/>
</dbReference>
<dbReference type="GO" id="GO:0005524">
    <property type="term" value="F:ATP binding"/>
    <property type="evidence" value="ECO:0007669"/>
    <property type="project" value="UniProtKB-KW"/>
</dbReference>
<dbReference type="InterPro" id="IPR047112">
    <property type="entry name" value="RecG/Mfd"/>
</dbReference>
<dbReference type="GO" id="GO:0016887">
    <property type="term" value="F:ATP hydrolysis activity"/>
    <property type="evidence" value="ECO:0007669"/>
    <property type="project" value="RHEA"/>
</dbReference>
<evidence type="ECO:0000259" key="17">
    <source>
        <dbReference type="PROSITE" id="PS51194"/>
    </source>
</evidence>
<dbReference type="InterPro" id="IPR001650">
    <property type="entry name" value="Helicase_C-like"/>
</dbReference>
<evidence type="ECO:0000256" key="10">
    <source>
        <dbReference type="ARBA" id="ARBA00023204"/>
    </source>
</evidence>
<gene>
    <name evidence="18" type="ordered locus">Cag_0328</name>
</gene>
<dbReference type="InterPro" id="IPR012340">
    <property type="entry name" value="NA-bd_OB-fold"/>
</dbReference>
<dbReference type="InterPro" id="IPR027417">
    <property type="entry name" value="P-loop_NTPase"/>
</dbReference>
<keyword evidence="4 15" id="KW-0227">DNA damage</keyword>
<dbReference type="Pfam" id="PF19833">
    <property type="entry name" value="RecG_dom3_C"/>
    <property type="match status" value="1"/>
</dbReference>
<evidence type="ECO:0000256" key="3">
    <source>
        <dbReference type="ARBA" id="ARBA00022741"/>
    </source>
</evidence>
<dbReference type="InterPro" id="IPR033454">
    <property type="entry name" value="RecG_wedge"/>
</dbReference>
<dbReference type="eggNOG" id="COG1200">
    <property type="taxonomic scope" value="Bacteria"/>
</dbReference>
<keyword evidence="3 15" id="KW-0547">Nucleotide-binding</keyword>
<evidence type="ECO:0000256" key="8">
    <source>
        <dbReference type="ARBA" id="ARBA00023125"/>
    </source>
</evidence>
<dbReference type="NCBIfam" id="TIGR00643">
    <property type="entry name" value="recG"/>
    <property type="match status" value="1"/>
</dbReference>
<feature type="domain" description="Helicase ATP-binding" evidence="16">
    <location>
        <begin position="292"/>
        <end position="453"/>
    </location>
</feature>
<dbReference type="InterPro" id="IPR045562">
    <property type="entry name" value="RecG_dom3_C"/>
</dbReference>
<dbReference type="PROSITE" id="PS51192">
    <property type="entry name" value="HELICASE_ATP_BIND_1"/>
    <property type="match status" value="1"/>
</dbReference>
<dbReference type="GO" id="GO:0006281">
    <property type="term" value="P:DNA repair"/>
    <property type="evidence" value="ECO:0007669"/>
    <property type="project" value="UniProtKB-UniRule"/>
</dbReference>
<evidence type="ECO:0000256" key="11">
    <source>
        <dbReference type="ARBA" id="ARBA00023235"/>
    </source>
</evidence>
<evidence type="ECO:0000256" key="9">
    <source>
        <dbReference type="ARBA" id="ARBA00023172"/>
    </source>
</evidence>
<dbReference type="EC" id="5.6.2.4" evidence="13 15"/>
<name>Q3ATS4_CHLCH</name>
<dbReference type="GO" id="GO:0006310">
    <property type="term" value="P:DNA recombination"/>
    <property type="evidence" value="ECO:0007669"/>
    <property type="project" value="UniProtKB-UniRule"/>
</dbReference>
<evidence type="ECO:0000259" key="16">
    <source>
        <dbReference type="PROSITE" id="PS51192"/>
    </source>
</evidence>
<dbReference type="NCBIfam" id="NF008165">
    <property type="entry name" value="PRK10917.1-3"/>
    <property type="match status" value="1"/>
</dbReference>
<protein>
    <recommendedName>
        <fullName evidence="2 15">ATP-dependent DNA helicase RecG</fullName>
        <ecNumber evidence="13 15">5.6.2.4</ecNumber>
    </recommendedName>
</protein>
<dbReference type="PANTHER" id="PTHR47964:SF1">
    <property type="entry name" value="ATP-DEPENDENT DNA HELICASE HOMOLOG RECG, CHLOROPLASTIC"/>
    <property type="match status" value="1"/>
</dbReference>
<dbReference type="AlphaFoldDB" id="Q3ATS4"/>
<dbReference type="GO" id="GO:0003677">
    <property type="term" value="F:DNA binding"/>
    <property type="evidence" value="ECO:0007669"/>
    <property type="project" value="UniProtKB-KW"/>
</dbReference>
<dbReference type="Gene3D" id="2.40.50.140">
    <property type="entry name" value="Nucleic acid-binding proteins"/>
    <property type="match status" value="1"/>
</dbReference>
<evidence type="ECO:0000313" key="18">
    <source>
        <dbReference type="EMBL" id="ABB27601.1"/>
    </source>
</evidence>
<dbReference type="SUPFAM" id="SSF52540">
    <property type="entry name" value="P-loop containing nucleoside triphosphate hydrolases"/>
    <property type="match status" value="2"/>
</dbReference>
<dbReference type="InterPro" id="IPR011545">
    <property type="entry name" value="DEAD/DEAH_box_helicase_dom"/>
</dbReference>
<comment type="catalytic activity">
    <reaction evidence="12 15">
        <text>Couples ATP hydrolysis with the unwinding of duplex DNA by translocating in the 3'-5' direction.</text>
        <dbReference type="EC" id="5.6.2.4"/>
    </reaction>
</comment>
<reference evidence="18" key="1">
    <citation type="submission" date="2005-08" db="EMBL/GenBank/DDBJ databases">
        <title>Complete sequence of Chlorobium chlorochromatii CaD3.</title>
        <authorList>
            <person name="Copeland A."/>
            <person name="Lucas S."/>
            <person name="Lapidus A."/>
            <person name="Barry K."/>
            <person name="Detter J.C."/>
            <person name="Glavina T."/>
            <person name="Hammon N."/>
            <person name="Israni S."/>
            <person name="Pitluck S."/>
            <person name="Bryant D."/>
            <person name="Schmutz J."/>
            <person name="Larimer F."/>
            <person name="Land M."/>
            <person name="Kyrpides N."/>
            <person name="Ivanova N."/>
            <person name="Richardson P."/>
        </authorList>
    </citation>
    <scope>NUCLEOTIDE SEQUENCE [LARGE SCALE GENOMIC DNA]</scope>
    <source>
        <strain evidence="18">CaD3</strain>
    </source>
</reference>
<dbReference type="EMBL" id="CP000108">
    <property type="protein sequence ID" value="ABB27601.1"/>
    <property type="molecule type" value="Genomic_DNA"/>
</dbReference>
<dbReference type="Pfam" id="PF00271">
    <property type="entry name" value="Helicase_C"/>
    <property type="match status" value="1"/>
</dbReference>
<keyword evidence="6 15" id="KW-0347">Helicase</keyword>
<proteinExistence type="inferred from homology"/>
<dbReference type="OrthoDB" id="9804325at2"/>
<keyword evidence="5 15" id="KW-0378">Hydrolase</keyword>
<evidence type="ECO:0000256" key="14">
    <source>
        <dbReference type="ARBA" id="ARBA00048988"/>
    </source>
</evidence>
<dbReference type="SMART" id="SM00490">
    <property type="entry name" value="HELICc"/>
    <property type="match status" value="1"/>
</dbReference>
<dbReference type="PROSITE" id="PS51194">
    <property type="entry name" value="HELICASE_CTER"/>
    <property type="match status" value="1"/>
</dbReference>
<dbReference type="Gene3D" id="3.40.50.300">
    <property type="entry name" value="P-loop containing nucleotide triphosphate hydrolases"/>
    <property type="match status" value="2"/>
</dbReference>
<evidence type="ECO:0000256" key="7">
    <source>
        <dbReference type="ARBA" id="ARBA00022840"/>
    </source>
</evidence>
<evidence type="ECO:0000256" key="2">
    <source>
        <dbReference type="ARBA" id="ARBA00017846"/>
    </source>
</evidence>
<dbReference type="NCBIfam" id="NF008168">
    <property type="entry name" value="PRK10917.2-2"/>
    <property type="match status" value="1"/>
</dbReference>
<feature type="domain" description="Helicase C-terminal" evidence="17">
    <location>
        <begin position="472"/>
        <end position="637"/>
    </location>
</feature>
<keyword evidence="9 15" id="KW-0233">DNA recombination</keyword>
<evidence type="ECO:0000256" key="12">
    <source>
        <dbReference type="ARBA" id="ARBA00034617"/>
    </source>
</evidence>
<dbReference type="STRING" id="340177.Cag_0328"/>
<evidence type="ECO:0000256" key="1">
    <source>
        <dbReference type="ARBA" id="ARBA00007504"/>
    </source>
</evidence>
<dbReference type="Pfam" id="PF00270">
    <property type="entry name" value="DEAD"/>
    <property type="match status" value="1"/>
</dbReference>
<sequence length="706" mass="79226">MDGTTSVAFLKGVGSRKAVVLGEVGIVTVDDLLAYYPRRYLDRRSIKRVRALVDGELTTVVGTIVRTQLEQPTSGKARFKAWLDDGSGLLELTWFRSVRYFSRFFTKGESLAVHGKVSFFGNQAQMQHPDYDRLTPENAVGGEKGSDDFALFNTGAIIPLYHTTEAMKQAGLASRQLRVLIKRALEEVPFREQENLPLSIIRQYGLIPQWEAEREIHLPSSPEKLEQARYRLKWTELFYAQLLFALRRSTLRRNRAAVRFTHSGELTRKLHESLPYQLTEGQKQAVRDIYRDLRSGSPMNRLLQGDVGAGKTMVAMFAMALAVDNGLQAMVMAPTEILAVQHALVMKRFFAPLGIELGLLTGKQGKKERRATLEKLRTGDMQLVVGTHALLEPDVQYANPGLVIIDEQHRFGVLQRKALQEKAANPHVLLMTATPIPRTLSMGMFGDLDLSIIRDKPVGRQPIKTVLKKEQDKPSVYHFVREQIAAGRQGYIIYPLVEESEKMDLKAAVESYEELSTAIFPDLSIGLIHGQMSPDEKEHVMERFRQREFSILVGTTVIEVGVDVPNATVMIIEHAERFGLAQLHQLRGRVGRGEHPSTCILLTAKMTADARERLLAMVSTNDGFVLSELDAKIRGVGNLLGKEQSGTLSGLRIADLNTDEAIMAAARQAAFTLVEADAQLRATEHRMVREHYMRYYHERFSLADIG</sequence>
<accession>Q3ATS4</accession>
<organism evidence="18">
    <name type="scientific">Chlorobium chlorochromatii (strain CaD3)</name>
    <dbReference type="NCBI Taxonomy" id="340177"/>
    <lineage>
        <taxon>Bacteria</taxon>
        <taxon>Pseudomonadati</taxon>
        <taxon>Chlorobiota</taxon>
        <taxon>Chlorobiia</taxon>
        <taxon>Chlorobiales</taxon>
        <taxon>Chlorobiaceae</taxon>
        <taxon>Chlorobium/Pelodictyon group</taxon>
        <taxon>Chlorobium</taxon>
    </lineage>
</organism>
<evidence type="ECO:0000256" key="5">
    <source>
        <dbReference type="ARBA" id="ARBA00022801"/>
    </source>
</evidence>
<dbReference type="CDD" id="cd17992">
    <property type="entry name" value="DEXHc_RecG"/>
    <property type="match status" value="1"/>
</dbReference>
<dbReference type="GO" id="GO:0043138">
    <property type="term" value="F:3'-5' DNA helicase activity"/>
    <property type="evidence" value="ECO:0007669"/>
    <property type="project" value="UniProtKB-EC"/>
</dbReference>
<evidence type="ECO:0000256" key="6">
    <source>
        <dbReference type="ARBA" id="ARBA00022806"/>
    </source>
</evidence>
<keyword evidence="7 15" id="KW-0067">ATP-binding</keyword>
<comment type="catalytic activity">
    <reaction evidence="14 15">
        <text>ATP + H2O = ADP + phosphate + H(+)</text>
        <dbReference type="Rhea" id="RHEA:13065"/>
        <dbReference type="ChEBI" id="CHEBI:15377"/>
        <dbReference type="ChEBI" id="CHEBI:15378"/>
        <dbReference type="ChEBI" id="CHEBI:30616"/>
        <dbReference type="ChEBI" id="CHEBI:43474"/>
        <dbReference type="ChEBI" id="CHEBI:456216"/>
        <dbReference type="EC" id="5.6.2.4"/>
    </reaction>
</comment>
<keyword evidence="10 15" id="KW-0234">DNA repair</keyword>
<dbReference type="InterPro" id="IPR004609">
    <property type="entry name" value="ATP-dep_DNA_helicase_RecG"/>
</dbReference>
<dbReference type="CDD" id="cd18811">
    <property type="entry name" value="SF2_C_RecG"/>
    <property type="match status" value="1"/>
</dbReference>
<evidence type="ECO:0000256" key="13">
    <source>
        <dbReference type="ARBA" id="ARBA00034808"/>
    </source>
</evidence>
<dbReference type="InterPro" id="IPR014001">
    <property type="entry name" value="Helicase_ATP-bd"/>
</dbReference>
<comment type="function">
    <text evidence="15">Plays a critical role in recombination and DNA repair. Helps process Holliday junction intermediates to mature products by catalyzing branch migration. Has replication fork regression activity, unwinds stalled or blocked replication forks to make a HJ that can be resolved. Has a DNA unwinding activity characteristic of a DNA helicase with 3'-5' polarity.</text>
</comment>
<dbReference type="HOGENOM" id="CLU_005122_7_1_10"/>
<keyword evidence="11" id="KW-0413">Isomerase</keyword>
<evidence type="ECO:0000256" key="4">
    <source>
        <dbReference type="ARBA" id="ARBA00022763"/>
    </source>
</evidence>
<dbReference type="SUPFAM" id="SSF50249">
    <property type="entry name" value="Nucleic acid-binding proteins"/>
    <property type="match status" value="1"/>
</dbReference>
<dbReference type="SMART" id="SM00487">
    <property type="entry name" value="DEXDc"/>
    <property type="match status" value="1"/>
</dbReference>
<comment type="similarity">
    <text evidence="1 15">Belongs to the helicase family. RecG subfamily.</text>
</comment>
<dbReference type="KEGG" id="cch:Cag_0328"/>